<accession>A0ACA9KC13</accession>
<keyword evidence="2" id="KW-1185">Reference proteome</keyword>
<sequence length="74" mass="8696">MPLSKPIKSSQKIQQNSLIEQDFYLSSNKLYKVNISKFMQEHVLAYFDITRDNNCSFCTIALSIKKSEEYWPDV</sequence>
<gene>
    <name evidence="1" type="ORF">DHETER_LOCUS1441</name>
</gene>
<evidence type="ECO:0000313" key="1">
    <source>
        <dbReference type="EMBL" id="CAG8464684.1"/>
    </source>
</evidence>
<protein>
    <submittedName>
        <fullName evidence="1">7489_t:CDS:1</fullName>
    </submittedName>
</protein>
<organism evidence="1 2">
    <name type="scientific">Dentiscutata heterogama</name>
    <dbReference type="NCBI Taxonomy" id="1316150"/>
    <lineage>
        <taxon>Eukaryota</taxon>
        <taxon>Fungi</taxon>
        <taxon>Fungi incertae sedis</taxon>
        <taxon>Mucoromycota</taxon>
        <taxon>Glomeromycotina</taxon>
        <taxon>Glomeromycetes</taxon>
        <taxon>Diversisporales</taxon>
        <taxon>Gigasporaceae</taxon>
        <taxon>Dentiscutata</taxon>
    </lineage>
</organism>
<dbReference type="EMBL" id="CAJVPU010000858">
    <property type="protein sequence ID" value="CAG8464684.1"/>
    <property type="molecule type" value="Genomic_DNA"/>
</dbReference>
<comment type="caution">
    <text evidence="1">The sequence shown here is derived from an EMBL/GenBank/DDBJ whole genome shotgun (WGS) entry which is preliminary data.</text>
</comment>
<name>A0ACA9KC13_9GLOM</name>
<proteinExistence type="predicted"/>
<reference evidence="1" key="1">
    <citation type="submission" date="2021-06" db="EMBL/GenBank/DDBJ databases">
        <authorList>
            <person name="Kallberg Y."/>
            <person name="Tangrot J."/>
            <person name="Rosling A."/>
        </authorList>
    </citation>
    <scope>NUCLEOTIDE SEQUENCE</scope>
    <source>
        <strain evidence="1">IL203A</strain>
    </source>
</reference>
<dbReference type="Proteomes" id="UP000789702">
    <property type="component" value="Unassembled WGS sequence"/>
</dbReference>
<evidence type="ECO:0000313" key="2">
    <source>
        <dbReference type="Proteomes" id="UP000789702"/>
    </source>
</evidence>